<dbReference type="GO" id="GO:0044718">
    <property type="term" value="P:siderophore transmembrane transport"/>
    <property type="evidence" value="ECO:0007669"/>
    <property type="project" value="TreeGrafter"/>
</dbReference>
<dbReference type="PANTHER" id="PTHR30069">
    <property type="entry name" value="TONB-DEPENDENT OUTER MEMBRANE RECEPTOR"/>
    <property type="match status" value="1"/>
</dbReference>
<feature type="domain" description="TonB-dependent receptor plug" evidence="9">
    <location>
        <begin position="67"/>
        <end position="168"/>
    </location>
</feature>
<dbReference type="InterPro" id="IPR036942">
    <property type="entry name" value="Beta-barrel_TonB_sf"/>
</dbReference>
<dbReference type="GO" id="GO:0015344">
    <property type="term" value="F:siderophore uptake transmembrane transporter activity"/>
    <property type="evidence" value="ECO:0007669"/>
    <property type="project" value="TreeGrafter"/>
</dbReference>
<dbReference type="InterPro" id="IPR012910">
    <property type="entry name" value="Plug_dom"/>
</dbReference>
<dbReference type="AlphaFoldDB" id="A0A2H3P5Y2"/>
<dbReference type="OrthoDB" id="9768177at2"/>
<comment type="caution">
    <text evidence="10">The sequence shown here is derived from an EMBL/GenBank/DDBJ whole genome shotgun (WGS) entry which is preliminary data.</text>
</comment>
<comment type="subcellular location">
    <subcellularLocation>
        <location evidence="1 7">Cell outer membrane</location>
        <topology evidence="1 7">Multi-pass membrane protein</topology>
    </subcellularLocation>
</comment>
<dbReference type="PROSITE" id="PS52016">
    <property type="entry name" value="TONB_DEPENDENT_REC_3"/>
    <property type="match status" value="1"/>
</dbReference>
<evidence type="ECO:0000256" key="3">
    <source>
        <dbReference type="ARBA" id="ARBA00022452"/>
    </source>
</evidence>
<keyword evidence="6 7" id="KW-0998">Cell outer membrane</keyword>
<evidence type="ECO:0000256" key="6">
    <source>
        <dbReference type="ARBA" id="ARBA00023237"/>
    </source>
</evidence>
<sequence>MQNWNAPLSLGLLFGILLVLIPSTTIAQQAPNAPATSVADTSNATPESLQRGYAGAVVDSTDFGYTAFSVNRALQGKIAGAYITQTNGNPAGGMSVRMRGPSTILGSTSPLYVLDGIPISNASRELIDLGGRTQNRLIDLALHDVERIEVMKGPAGQARYGARASNGVVQIFTKQGTPGAPRVTFSTRVQTEAVRNTLDVNMAQNEQGQFLDNFGDPLPEGERRWDWQDFIYDRAYGTEQALSVSGGFGDTRYRASGSHFANQGIVEGNSFRRLNGRLRFDQTLNDWATLTGSATYARSTTQDIPNGDFNRSYGALSDFILGPNTFDPRPANDGTFPSQGFGLNPLEVIDRFDFTQTTNRFIGSAALNLRPTEHLTVDYVLGLDTYEHDAMALIPAGITSFSEASRDFPPRSDRNIMHTQQHVNSRLDVRYVADLSSTLQSTTHVGGALRHETGTRNEEEIQGMPGDPLFSIDANTFETEYDVYSGFVQETLTWKDRLVLTGAGRVASYPSFDDSGLAFYPSARLAHTLSEQSFWSESGLNRLFPRFTLRAAVGFSGGPASVAPFYRSRFTGVTPERTREVEIGANAHLLSDRVAVDATYYRQRTSDLLVSVGLESAPETSAGFPVFSNAGTLTNRGIELSVQAQVVDRARTNWTSTINFSRNRNEVRDLLEDIAYFPNSFELSGATDGEALGVFYGTTFRRDAQGNVLDIAGNVLVEDDGVWRVRDPSAPDAAGRGIPVPDAPDIIGDPNPDFVASWINEVGIRNFDLRMQWDAVVGHDVFNYSRFAGTQPISGTSSIYEQELEGTVPMGYSQQAFNIDEHWVEDGSFLKLREVSAAYTVRPAAARIERVRFTLTARNVLSIDGYNGYDPEINIGGQRTGVRSLDLATVPVPRTFSLGLTAVF</sequence>
<evidence type="ECO:0000256" key="2">
    <source>
        <dbReference type="ARBA" id="ARBA00022448"/>
    </source>
</evidence>
<keyword evidence="5 7" id="KW-0472">Membrane</keyword>
<proteinExistence type="inferred from homology"/>
<dbReference type="Pfam" id="PF07715">
    <property type="entry name" value="Plug"/>
    <property type="match status" value="1"/>
</dbReference>
<protein>
    <recommendedName>
        <fullName evidence="9">TonB-dependent receptor plug domain-containing protein</fullName>
    </recommendedName>
</protein>
<dbReference type="RefSeq" id="WP_098061841.1">
    <property type="nucleotide sequence ID" value="NZ_PDEP01000005.1"/>
</dbReference>
<evidence type="ECO:0000313" key="11">
    <source>
        <dbReference type="Proteomes" id="UP000221024"/>
    </source>
</evidence>
<keyword evidence="2 7" id="KW-0813">Transport</keyword>
<feature type="chain" id="PRO_5013581450" description="TonB-dependent receptor plug domain-containing protein" evidence="8">
    <location>
        <begin position="28"/>
        <end position="904"/>
    </location>
</feature>
<name>A0A2H3P5Y2_9BACT</name>
<gene>
    <name evidence="10" type="ORF">CRI93_06630</name>
</gene>
<keyword evidence="11" id="KW-1185">Reference proteome</keyword>
<evidence type="ECO:0000256" key="5">
    <source>
        <dbReference type="ARBA" id="ARBA00023136"/>
    </source>
</evidence>
<dbReference type="InterPro" id="IPR037066">
    <property type="entry name" value="Plug_dom_sf"/>
</dbReference>
<organism evidence="10 11">
    <name type="scientific">Longimonas halophila</name>
    <dbReference type="NCBI Taxonomy" id="1469170"/>
    <lineage>
        <taxon>Bacteria</taxon>
        <taxon>Pseudomonadati</taxon>
        <taxon>Rhodothermota</taxon>
        <taxon>Rhodothermia</taxon>
        <taxon>Rhodothermales</taxon>
        <taxon>Salisaetaceae</taxon>
        <taxon>Longimonas</taxon>
    </lineage>
</organism>
<evidence type="ECO:0000256" key="4">
    <source>
        <dbReference type="ARBA" id="ARBA00022692"/>
    </source>
</evidence>
<dbReference type="Proteomes" id="UP000221024">
    <property type="component" value="Unassembled WGS sequence"/>
</dbReference>
<keyword evidence="3 7" id="KW-1134">Transmembrane beta strand</keyword>
<evidence type="ECO:0000256" key="7">
    <source>
        <dbReference type="PROSITE-ProRule" id="PRU01360"/>
    </source>
</evidence>
<evidence type="ECO:0000256" key="1">
    <source>
        <dbReference type="ARBA" id="ARBA00004571"/>
    </source>
</evidence>
<evidence type="ECO:0000313" key="10">
    <source>
        <dbReference type="EMBL" id="PEN07652.1"/>
    </source>
</evidence>
<feature type="signal peptide" evidence="8">
    <location>
        <begin position="1"/>
        <end position="27"/>
    </location>
</feature>
<evidence type="ECO:0000256" key="8">
    <source>
        <dbReference type="SAM" id="SignalP"/>
    </source>
</evidence>
<dbReference type="PANTHER" id="PTHR30069:SF28">
    <property type="entry name" value="TONB-DEPENDENT RECEPTOR YNCD-RELATED"/>
    <property type="match status" value="1"/>
</dbReference>
<dbReference type="InterPro" id="IPR039426">
    <property type="entry name" value="TonB-dep_rcpt-like"/>
</dbReference>
<dbReference type="SUPFAM" id="SSF56935">
    <property type="entry name" value="Porins"/>
    <property type="match status" value="1"/>
</dbReference>
<dbReference type="Gene3D" id="2.170.130.10">
    <property type="entry name" value="TonB-dependent receptor, plug domain"/>
    <property type="match status" value="1"/>
</dbReference>
<accession>A0A2H3P5Y2</accession>
<reference evidence="10 11" key="1">
    <citation type="submission" date="2017-10" db="EMBL/GenBank/DDBJ databases">
        <title>Draft genome of Longimonas halophila.</title>
        <authorList>
            <person name="Goh K.M."/>
            <person name="Shamsir M.S."/>
            <person name="Lim S.W."/>
        </authorList>
    </citation>
    <scope>NUCLEOTIDE SEQUENCE [LARGE SCALE GENOMIC DNA]</scope>
    <source>
        <strain evidence="10 11">KCTC 42399</strain>
    </source>
</reference>
<dbReference type="EMBL" id="PDEP01000005">
    <property type="protein sequence ID" value="PEN07652.1"/>
    <property type="molecule type" value="Genomic_DNA"/>
</dbReference>
<dbReference type="Gene3D" id="2.40.170.20">
    <property type="entry name" value="TonB-dependent receptor, beta-barrel domain"/>
    <property type="match status" value="1"/>
</dbReference>
<evidence type="ECO:0000259" key="9">
    <source>
        <dbReference type="Pfam" id="PF07715"/>
    </source>
</evidence>
<comment type="similarity">
    <text evidence="7">Belongs to the TonB-dependent receptor family.</text>
</comment>
<keyword evidence="8" id="KW-0732">Signal</keyword>
<keyword evidence="4 7" id="KW-0812">Transmembrane</keyword>
<dbReference type="GO" id="GO:0009279">
    <property type="term" value="C:cell outer membrane"/>
    <property type="evidence" value="ECO:0007669"/>
    <property type="project" value="UniProtKB-SubCell"/>
</dbReference>